<keyword evidence="6 7" id="KW-0472">Membrane</keyword>
<dbReference type="PANTHER" id="PTHR31806">
    <property type="entry name" value="PURINE-CYTOSINE PERMEASE FCY2-RELATED"/>
    <property type="match status" value="1"/>
</dbReference>
<dbReference type="InterPro" id="IPR026030">
    <property type="entry name" value="Pur-cyt_permease_Fcy2/21/22"/>
</dbReference>
<evidence type="ECO:0000256" key="3">
    <source>
        <dbReference type="ARBA" id="ARBA00022448"/>
    </source>
</evidence>
<organism evidence="10 11">
    <name type="scientific">Immersiella caudata</name>
    <dbReference type="NCBI Taxonomy" id="314043"/>
    <lineage>
        <taxon>Eukaryota</taxon>
        <taxon>Fungi</taxon>
        <taxon>Dikarya</taxon>
        <taxon>Ascomycota</taxon>
        <taxon>Pezizomycotina</taxon>
        <taxon>Sordariomycetes</taxon>
        <taxon>Sordariomycetidae</taxon>
        <taxon>Sordariales</taxon>
        <taxon>Lasiosphaeriaceae</taxon>
        <taxon>Immersiella</taxon>
    </lineage>
</organism>
<feature type="transmembrane region" description="Helical" evidence="9">
    <location>
        <begin position="465"/>
        <end position="486"/>
    </location>
</feature>
<name>A0AA39WEZ4_9PEZI</name>
<keyword evidence="11" id="KW-1185">Reference proteome</keyword>
<feature type="transmembrane region" description="Helical" evidence="9">
    <location>
        <begin position="230"/>
        <end position="247"/>
    </location>
</feature>
<evidence type="ECO:0000256" key="9">
    <source>
        <dbReference type="SAM" id="Phobius"/>
    </source>
</evidence>
<feature type="compositionally biased region" description="Basic and acidic residues" evidence="8">
    <location>
        <begin position="1"/>
        <end position="16"/>
    </location>
</feature>
<dbReference type="Pfam" id="PF02133">
    <property type="entry name" value="Transp_cyt_pur"/>
    <property type="match status" value="1"/>
</dbReference>
<gene>
    <name evidence="10" type="ORF">B0T14DRAFT_436355</name>
</gene>
<dbReference type="InterPro" id="IPR001248">
    <property type="entry name" value="Pur-cyt_permease"/>
</dbReference>
<accession>A0AA39WEZ4</accession>
<feature type="transmembrane region" description="Helical" evidence="9">
    <location>
        <begin position="196"/>
        <end position="218"/>
    </location>
</feature>
<feature type="transmembrane region" description="Helical" evidence="9">
    <location>
        <begin position="165"/>
        <end position="190"/>
    </location>
</feature>
<evidence type="ECO:0000313" key="10">
    <source>
        <dbReference type="EMBL" id="KAK0614158.1"/>
    </source>
</evidence>
<dbReference type="PANTHER" id="PTHR31806:SF7">
    <property type="entry name" value="TRANSPORTER, PUTATIVE (AFU_ORTHOLOGUE AFUA_2G04690)-RELATED"/>
    <property type="match status" value="1"/>
</dbReference>
<feature type="transmembrane region" description="Helical" evidence="9">
    <location>
        <begin position="515"/>
        <end position="534"/>
    </location>
</feature>
<dbReference type="GO" id="GO:0022857">
    <property type="term" value="F:transmembrane transporter activity"/>
    <property type="evidence" value="ECO:0007669"/>
    <property type="project" value="InterPro"/>
</dbReference>
<evidence type="ECO:0000313" key="11">
    <source>
        <dbReference type="Proteomes" id="UP001175000"/>
    </source>
</evidence>
<evidence type="ECO:0000256" key="4">
    <source>
        <dbReference type="ARBA" id="ARBA00022692"/>
    </source>
</evidence>
<feature type="transmembrane region" description="Helical" evidence="9">
    <location>
        <begin position="89"/>
        <end position="110"/>
    </location>
</feature>
<feature type="transmembrane region" description="Helical" evidence="9">
    <location>
        <begin position="357"/>
        <end position="381"/>
    </location>
</feature>
<keyword evidence="5 9" id="KW-1133">Transmembrane helix</keyword>
<evidence type="ECO:0000256" key="7">
    <source>
        <dbReference type="PIRNR" id="PIRNR002744"/>
    </source>
</evidence>
<dbReference type="GO" id="GO:0005886">
    <property type="term" value="C:plasma membrane"/>
    <property type="evidence" value="ECO:0007669"/>
    <property type="project" value="TreeGrafter"/>
</dbReference>
<feature type="transmembrane region" description="Helical" evidence="9">
    <location>
        <begin position="299"/>
        <end position="324"/>
    </location>
</feature>
<dbReference type="PIRSF" id="PIRSF002744">
    <property type="entry name" value="Pur-cyt_permease"/>
    <property type="match status" value="1"/>
</dbReference>
<dbReference type="EMBL" id="JAULSU010000006">
    <property type="protein sequence ID" value="KAK0614158.1"/>
    <property type="molecule type" value="Genomic_DNA"/>
</dbReference>
<comment type="caution">
    <text evidence="10">The sequence shown here is derived from an EMBL/GenBank/DDBJ whole genome shotgun (WGS) entry which is preliminary data.</text>
</comment>
<feature type="transmembrane region" description="Helical" evidence="9">
    <location>
        <begin position="267"/>
        <end position="287"/>
    </location>
</feature>
<feature type="transmembrane region" description="Helical" evidence="9">
    <location>
        <begin position="393"/>
        <end position="412"/>
    </location>
</feature>
<comment type="subcellular location">
    <subcellularLocation>
        <location evidence="1">Membrane</location>
        <topology evidence="1">Multi-pass membrane protein</topology>
    </subcellularLocation>
</comment>
<evidence type="ECO:0000256" key="2">
    <source>
        <dbReference type="ARBA" id="ARBA00008974"/>
    </source>
</evidence>
<dbReference type="AlphaFoldDB" id="A0AA39WEZ4"/>
<sequence>MDRSGDIGPVDEEKAKGRGSHSPVPKTGTSSIVRIPEDANDEERPRGFLAKLLHYENVLDKKLGLEKHSVERRAPESRDPNFKATRKQFLMFLMWISSCSNLCCFATGFIGYEFGLDLKSFLLIMCFGNLLGCLLPGMCAVMGLKTGLRSCSMMRYSMGWYGSKLIALFNIIEQCGWTAVGSITGGLALSAVTDQAIGSALGVIILCVISLVLSLIGVKGVITYEQYSGIIYFIMFLIIYCQAGQHADFSKGHDFEGSNLTAGFLSVFSIMYASSASWGSIIADFYVDFPVKTPWYRTAGLTMLGIWFPTCFTMGIGAIAASALDNNPAWKDAYDDKSRGIGFLIQMMVHPMPFAKFLLTVLALSSLGMMSLSLYSIGVAIQQLGRPVGKVPRFIYTILGFVAVAGLGVIGSEKLIPYLVNFLSLLGYWATAYIMIVVIEHFVFRKGLKGFQMYNLEDWNDPSKLPVGYAGCAAFVLGLVGAVMGMSEAWHQGPLAKLIGSTDIINGKQAHYADLGNEACFTITVLVFFPARWLEYKIMKR</sequence>
<reference evidence="10" key="1">
    <citation type="submission" date="2023-06" db="EMBL/GenBank/DDBJ databases">
        <title>Genome-scale phylogeny and comparative genomics of the fungal order Sordariales.</title>
        <authorList>
            <consortium name="Lawrence Berkeley National Laboratory"/>
            <person name="Hensen N."/>
            <person name="Bonometti L."/>
            <person name="Westerberg I."/>
            <person name="Brannstrom I.O."/>
            <person name="Guillou S."/>
            <person name="Cros-Aarteil S."/>
            <person name="Calhoun S."/>
            <person name="Haridas S."/>
            <person name="Kuo A."/>
            <person name="Mondo S."/>
            <person name="Pangilinan J."/>
            <person name="Riley R."/>
            <person name="Labutti K."/>
            <person name="Andreopoulos B."/>
            <person name="Lipzen A."/>
            <person name="Chen C."/>
            <person name="Yanf M."/>
            <person name="Daum C."/>
            <person name="Ng V."/>
            <person name="Clum A."/>
            <person name="Steindorff A."/>
            <person name="Ohm R."/>
            <person name="Martin F."/>
            <person name="Silar P."/>
            <person name="Natvig D."/>
            <person name="Lalanne C."/>
            <person name="Gautier V."/>
            <person name="Ament-Velasquez S.L."/>
            <person name="Kruys A."/>
            <person name="Hutchinson M.I."/>
            <person name="Powell A.J."/>
            <person name="Barry K."/>
            <person name="Miller A.N."/>
            <person name="Grigoriev I.V."/>
            <person name="Debuchy R."/>
            <person name="Gladieux P."/>
            <person name="Thoren M.H."/>
            <person name="Johannesson H."/>
        </authorList>
    </citation>
    <scope>NUCLEOTIDE SEQUENCE</scope>
    <source>
        <strain evidence="10">CBS 606.72</strain>
    </source>
</reference>
<evidence type="ECO:0000256" key="5">
    <source>
        <dbReference type="ARBA" id="ARBA00022989"/>
    </source>
</evidence>
<feature type="transmembrane region" description="Helical" evidence="9">
    <location>
        <begin position="122"/>
        <end position="144"/>
    </location>
</feature>
<feature type="region of interest" description="Disordered" evidence="8">
    <location>
        <begin position="1"/>
        <end position="42"/>
    </location>
</feature>
<evidence type="ECO:0000256" key="1">
    <source>
        <dbReference type="ARBA" id="ARBA00004141"/>
    </source>
</evidence>
<proteinExistence type="inferred from homology"/>
<feature type="transmembrane region" description="Helical" evidence="9">
    <location>
        <begin position="418"/>
        <end position="444"/>
    </location>
</feature>
<protein>
    <submittedName>
        <fullName evidence="10">Nucleoside transporter</fullName>
    </submittedName>
</protein>
<keyword evidence="3 7" id="KW-0813">Transport</keyword>
<dbReference type="GO" id="GO:0000329">
    <property type="term" value="C:fungal-type vacuole membrane"/>
    <property type="evidence" value="ECO:0007669"/>
    <property type="project" value="TreeGrafter"/>
</dbReference>
<evidence type="ECO:0000256" key="6">
    <source>
        <dbReference type="ARBA" id="ARBA00023136"/>
    </source>
</evidence>
<comment type="similarity">
    <text evidence="2 7">Belongs to the purine-cytosine permease (2.A.39) family.</text>
</comment>
<keyword evidence="4 9" id="KW-0812">Transmembrane</keyword>
<evidence type="ECO:0000256" key="8">
    <source>
        <dbReference type="SAM" id="MobiDB-lite"/>
    </source>
</evidence>
<dbReference type="Gene3D" id="1.10.4160.10">
    <property type="entry name" value="Hydantoin permease"/>
    <property type="match status" value="1"/>
</dbReference>
<dbReference type="Proteomes" id="UP001175000">
    <property type="component" value="Unassembled WGS sequence"/>
</dbReference>